<dbReference type="PRINTS" id="PR00988">
    <property type="entry name" value="URIDINKINASE"/>
</dbReference>
<keyword evidence="4" id="KW-0808">Transferase</keyword>
<sequence>MAPDSSDVELTQQRPALLKDQVQFVKRKDSDRYEIARFSHNLSFEKGFFVVVRACQMLAQKNDGVILVGLAGPSGAGKTAFTEKILNFLPGIAVISMDNYNDASRIIDGNFDDPRLTDYETLLNNIHDLKAGKQVDIPIYDFKTSSRTGYRTLEFPSSRIVIIEGIYALSEKLRPSLDLRVSVTGGVHFDLVKRVLRDIQRAGQEPEEIIQQISETVYPMYKAFIEPDLRTAHIRIVNKFNPFTGFQSPTYILKSKRNVTVEQIKLIMPEGYAESMEETYDIYLLPPGEDPDTCQSYLRMRNKDGKYNLMFEEWVKDPPFVISPRITFEVSVRLLGGLMALGYTIAAILKRSSHVFCDERVCVKIDWLEQLNRHCIQVQGRDRVVVKCAGDQLGLEGSYVPRTYMEQIQLEKAVKEIMAMPDDLKSKLSLDEDLVSSPKEALPQTTLKNIKCGMSQSYSTHRDKNLSKMNRRFDDRTTDSPSTLANQGAVTQLSEQISTLNDRIDEFTSRIEELNSKLTIRQASPTSQNIALQAEAYSGSSPTSYFISGLEKGSLSGSIMLNSSSSSQLAKESPLSEEISSIMRGQRQVMHQLDNLCNLLRKRLGERKGKESEMKEIGAVRTSTILASLAIGGLGIFLVKGSLSRN</sequence>
<dbReference type="GO" id="GO:0004849">
    <property type="term" value="F:uridine kinase activity"/>
    <property type="evidence" value="ECO:0007669"/>
    <property type="project" value="UniProtKB-EC"/>
</dbReference>
<dbReference type="Pfam" id="PF00485">
    <property type="entry name" value="PRK"/>
    <property type="match status" value="1"/>
</dbReference>
<evidence type="ECO:0000256" key="2">
    <source>
        <dbReference type="SAM" id="Phobius"/>
    </source>
</evidence>
<reference evidence="5" key="1">
    <citation type="journal article" date="2018" name="Gigascience">
        <title>Genome assembly of the Pink Ipe (Handroanthus impetiginosus, Bignoniaceae), a highly valued, ecologically keystone Neotropical timber forest tree.</title>
        <authorList>
            <person name="Silva-Junior O.B."/>
            <person name="Grattapaglia D."/>
            <person name="Novaes E."/>
            <person name="Collevatti R.G."/>
        </authorList>
    </citation>
    <scope>NUCLEOTIDE SEQUENCE [LARGE SCALE GENOMIC DNA]</scope>
    <source>
        <strain evidence="5">cv. UFG-1</strain>
    </source>
</reference>
<evidence type="ECO:0000313" key="4">
    <source>
        <dbReference type="EMBL" id="PIN25915.1"/>
    </source>
</evidence>
<dbReference type="SUPFAM" id="SSF55154">
    <property type="entry name" value="CYTH-like phosphatases"/>
    <property type="match status" value="1"/>
</dbReference>
<comment type="caution">
    <text evidence="4">The sequence shown here is derived from an EMBL/GenBank/DDBJ whole genome shotgun (WGS) entry which is preliminary data.</text>
</comment>
<dbReference type="InterPro" id="IPR033469">
    <property type="entry name" value="CYTH-like_dom_sf"/>
</dbReference>
<dbReference type="Proteomes" id="UP000231279">
    <property type="component" value="Unassembled WGS sequence"/>
</dbReference>
<feature type="transmembrane region" description="Helical" evidence="2">
    <location>
        <begin position="618"/>
        <end position="639"/>
    </location>
</feature>
<dbReference type="GO" id="GO:0016462">
    <property type="term" value="F:pyrophosphatase activity"/>
    <property type="evidence" value="ECO:0007669"/>
    <property type="project" value="UniProtKB-ARBA"/>
</dbReference>
<dbReference type="AlphaFoldDB" id="A0A2G9I830"/>
<dbReference type="SUPFAM" id="SSF52540">
    <property type="entry name" value="P-loop containing nucleoside triphosphate hydrolases"/>
    <property type="match status" value="1"/>
</dbReference>
<dbReference type="EC" id="2.7.1.48" evidence="4"/>
<dbReference type="GO" id="GO:0005524">
    <property type="term" value="F:ATP binding"/>
    <property type="evidence" value="ECO:0007669"/>
    <property type="project" value="InterPro"/>
</dbReference>
<dbReference type="CDD" id="cd02028">
    <property type="entry name" value="UMPK_like"/>
    <property type="match status" value="1"/>
</dbReference>
<name>A0A2G9I830_9LAMI</name>
<organism evidence="4 5">
    <name type="scientific">Handroanthus impetiginosus</name>
    <dbReference type="NCBI Taxonomy" id="429701"/>
    <lineage>
        <taxon>Eukaryota</taxon>
        <taxon>Viridiplantae</taxon>
        <taxon>Streptophyta</taxon>
        <taxon>Embryophyta</taxon>
        <taxon>Tracheophyta</taxon>
        <taxon>Spermatophyta</taxon>
        <taxon>Magnoliopsida</taxon>
        <taxon>eudicotyledons</taxon>
        <taxon>Gunneridae</taxon>
        <taxon>Pentapetalae</taxon>
        <taxon>asterids</taxon>
        <taxon>lamiids</taxon>
        <taxon>Lamiales</taxon>
        <taxon>Bignoniaceae</taxon>
        <taxon>Crescentiina</taxon>
        <taxon>Tabebuia alliance</taxon>
        <taxon>Handroanthus</taxon>
    </lineage>
</organism>
<feature type="domain" description="CYTH" evidence="3">
    <location>
        <begin position="248"/>
        <end position="410"/>
    </location>
</feature>
<evidence type="ECO:0000259" key="3">
    <source>
        <dbReference type="PROSITE" id="PS51707"/>
    </source>
</evidence>
<dbReference type="EMBL" id="NKXS01000164">
    <property type="protein sequence ID" value="PIN25915.1"/>
    <property type="molecule type" value="Genomic_DNA"/>
</dbReference>
<keyword evidence="2" id="KW-0812">Transmembrane</keyword>
<keyword evidence="2" id="KW-0472">Membrane</keyword>
<dbReference type="InterPro" id="IPR027417">
    <property type="entry name" value="P-loop_NTPase"/>
</dbReference>
<dbReference type="InterPro" id="IPR006083">
    <property type="entry name" value="PRK/URK"/>
</dbReference>
<feature type="coiled-coil region" evidence="1">
    <location>
        <begin position="490"/>
        <end position="517"/>
    </location>
</feature>
<gene>
    <name evidence="4" type="ORF">CDL12_01328</name>
</gene>
<dbReference type="Gene3D" id="3.40.50.300">
    <property type="entry name" value="P-loop containing nucleotide triphosphate hydrolases"/>
    <property type="match status" value="1"/>
</dbReference>
<protein>
    <submittedName>
        <fullName evidence="4">Armadillo/beta-Catenin/plakoglobin</fullName>
        <ecNumber evidence="4">2.7.1.48</ecNumber>
    </submittedName>
</protein>
<dbReference type="PROSITE" id="PS51707">
    <property type="entry name" value="CYTH"/>
    <property type="match status" value="1"/>
</dbReference>
<accession>A0A2G9I830</accession>
<evidence type="ECO:0000256" key="1">
    <source>
        <dbReference type="SAM" id="Coils"/>
    </source>
</evidence>
<dbReference type="OrthoDB" id="10257085at2759"/>
<proteinExistence type="predicted"/>
<dbReference type="PANTHER" id="PTHR10285">
    <property type="entry name" value="URIDINE KINASE"/>
    <property type="match status" value="1"/>
</dbReference>
<keyword evidence="2" id="KW-1133">Transmembrane helix</keyword>
<dbReference type="InterPro" id="IPR023577">
    <property type="entry name" value="CYTH_domain"/>
</dbReference>
<keyword evidence="1" id="KW-0175">Coiled coil</keyword>
<dbReference type="Pfam" id="PF01928">
    <property type="entry name" value="CYTH"/>
    <property type="match status" value="1"/>
</dbReference>
<dbReference type="STRING" id="429701.A0A2G9I830"/>
<evidence type="ECO:0000313" key="5">
    <source>
        <dbReference type="Proteomes" id="UP000231279"/>
    </source>
</evidence>
<keyword evidence="5" id="KW-1185">Reference proteome</keyword>